<dbReference type="KEGG" id="nta:107801103"/>
<dbReference type="GO" id="GO:0005634">
    <property type="term" value="C:nucleus"/>
    <property type="evidence" value="ECO:0007669"/>
    <property type="project" value="UniProtKB-SubCell"/>
</dbReference>
<name>A0A1S4ATH0_TOBAC</name>
<evidence type="ECO:0000256" key="1">
    <source>
        <dbReference type="RuleBase" id="RU367031"/>
    </source>
</evidence>
<feature type="transmembrane region" description="Helical" evidence="3">
    <location>
        <begin position="47"/>
        <end position="66"/>
    </location>
</feature>
<feature type="region of interest" description="Disordered" evidence="2">
    <location>
        <begin position="69"/>
        <end position="95"/>
    </location>
</feature>
<keyword evidence="3" id="KW-0812">Transmembrane</keyword>
<comment type="domain">
    <text evidence="1">The PPC domain mediates interactions between AHL proteins.</text>
</comment>
<dbReference type="AlphaFoldDB" id="A0A1S4ATH0"/>
<dbReference type="PANTHER" id="PTHR31500:SF117">
    <property type="entry name" value="AT-HOOK MOTIF NUCLEAR-LOCALIZED PROTEIN 2"/>
    <property type="match status" value="1"/>
</dbReference>
<sequence>MEGRENMSMSGVTVVGSDAPSDYHVAPRTTTESAAQMVVISQTPATSTAAVAVTGGGAGGGAIMVVKKKRGRPRKYGPDGALSPKPISSAGPAPSPLIDFSVEKQRGKIRPVGLVSKPHMPKMDVENSGEWVSCSVGANFTPHIITVNTGEVNY</sequence>
<protein>
    <recommendedName>
        <fullName evidence="1">AT-hook motif nuclear-localized protein</fullName>
    </recommendedName>
</protein>
<keyword evidence="3" id="KW-0472">Membrane</keyword>
<reference evidence="4" key="1">
    <citation type="submission" date="2025-08" db="UniProtKB">
        <authorList>
            <consortium name="RefSeq"/>
        </authorList>
    </citation>
    <scope>IDENTIFICATION</scope>
</reference>
<comment type="subcellular location">
    <subcellularLocation>
        <location evidence="1">Nucleus</location>
    </subcellularLocation>
</comment>
<evidence type="ECO:0000313" key="4">
    <source>
        <dbReference type="RefSeq" id="XP_016479865.1"/>
    </source>
</evidence>
<keyword evidence="1" id="KW-0804">Transcription</keyword>
<dbReference type="OrthoDB" id="2014829at2759"/>
<accession>A0A1S4ATH0</accession>
<evidence type="ECO:0000256" key="3">
    <source>
        <dbReference type="SAM" id="Phobius"/>
    </source>
</evidence>
<dbReference type="RefSeq" id="XP_016479865.1">
    <property type="nucleotide sequence ID" value="XM_016624379.1"/>
</dbReference>
<keyword evidence="1" id="KW-0539">Nucleus</keyword>
<evidence type="ECO:0000256" key="2">
    <source>
        <dbReference type="SAM" id="MobiDB-lite"/>
    </source>
</evidence>
<dbReference type="GO" id="GO:0003680">
    <property type="term" value="F:minor groove of adenine-thymine-rich DNA binding"/>
    <property type="evidence" value="ECO:0007669"/>
    <property type="project" value="UniProtKB-UniRule"/>
</dbReference>
<dbReference type="OMA" id="QPKMEME"/>
<keyword evidence="1" id="KW-0805">Transcription regulation</keyword>
<gene>
    <name evidence="4" type="primary">LOC107801103</name>
</gene>
<keyword evidence="3" id="KW-1133">Transmembrane helix</keyword>
<dbReference type="InterPro" id="IPR039605">
    <property type="entry name" value="AHL"/>
</dbReference>
<dbReference type="PANTHER" id="PTHR31500">
    <property type="entry name" value="AT-HOOK MOTIF NUCLEAR-LOCALIZED PROTEIN 9"/>
    <property type="match status" value="1"/>
</dbReference>
<organism evidence="4">
    <name type="scientific">Nicotiana tabacum</name>
    <name type="common">Common tobacco</name>
    <dbReference type="NCBI Taxonomy" id="4097"/>
    <lineage>
        <taxon>Eukaryota</taxon>
        <taxon>Viridiplantae</taxon>
        <taxon>Streptophyta</taxon>
        <taxon>Embryophyta</taxon>
        <taxon>Tracheophyta</taxon>
        <taxon>Spermatophyta</taxon>
        <taxon>Magnoliopsida</taxon>
        <taxon>eudicotyledons</taxon>
        <taxon>Gunneridae</taxon>
        <taxon>Pentapetalae</taxon>
        <taxon>asterids</taxon>
        <taxon>lamiids</taxon>
        <taxon>Solanales</taxon>
        <taxon>Solanaceae</taxon>
        <taxon>Nicotianoideae</taxon>
        <taxon>Nicotianeae</taxon>
        <taxon>Nicotiana</taxon>
    </lineage>
</organism>
<proteinExistence type="predicted"/>
<dbReference type="PaxDb" id="4097-A0A1S4ATH0"/>
<dbReference type="STRING" id="4097.A0A1S4ATH0"/>
<keyword evidence="1" id="KW-0238">DNA-binding</keyword>
<comment type="function">
    <text evidence="1">Transcription factor that specifically binds AT-rich DNA sequences related to the nuclear matrix attachment regions (MARs).</text>
</comment>